<sequence length="155" mass="16868">MGVVTAWGYELTGQFPFFPTSVFLAVNAFLSAALIGGLGTVTLTRSATVMQYLSWPRNSQSSFESLTDVDQSWPRVLVFAPVAWFLLGNGISVGFHIVERISSIHFRRRGLEPLLVLKHSPLIGQPGSGIQVALGATAVTGLALVVLRWRLSRLE</sequence>
<organism evidence="2 3">
    <name type="scientific">Haloarcula mannanilytica</name>
    <dbReference type="NCBI Taxonomy" id="2509225"/>
    <lineage>
        <taxon>Archaea</taxon>
        <taxon>Methanobacteriati</taxon>
        <taxon>Methanobacteriota</taxon>
        <taxon>Stenosarchaea group</taxon>
        <taxon>Halobacteria</taxon>
        <taxon>Halobacteriales</taxon>
        <taxon>Haloarculaceae</taxon>
        <taxon>Haloarcula</taxon>
    </lineage>
</organism>
<evidence type="ECO:0000313" key="2">
    <source>
        <dbReference type="EMBL" id="GCF15216.1"/>
    </source>
</evidence>
<evidence type="ECO:0000256" key="1">
    <source>
        <dbReference type="SAM" id="Phobius"/>
    </source>
</evidence>
<comment type="caution">
    <text evidence="2">The sequence shown here is derived from an EMBL/GenBank/DDBJ whole genome shotgun (WGS) entry which is preliminary data.</text>
</comment>
<gene>
    <name evidence="2" type="ORF">Harman_31510</name>
</gene>
<feature type="transmembrane region" description="Helical" evidence="1">
    <location>
        <begin position="130"/>
        <end position="149"/>
    </location>
</feature>
<reference evidence="2 3" key="1">
    <citation type="submission" date="2019-02" db="EMBL/GenBank/DDBJ databases">
        <title>Haloarcula mannanilyticum sp. nov., a mannan degrading haloarchaeon isolated from commercial salt.</title>
        <authorList>
            <person name="Enomoto S."/>
            <person name="Shimane Y."/>
            <person name="Kamekura M."/>
            <person name="Ito T."/>
            <person name="Moriya O."/>
            <person name="Ihara K."/>
            <person name="Takahashi-Ando N."/>
            <person name="Fukushima Y."/>
            <person name="Yoshida Y."/>
            <person name="Usama R."/>
            <person name="Takai K."/>
            <person name="Minegishi H."/>
        </authorList>
    </citation>
    <scope>NUCLEOTIDE SEQUENCE [LARGE SCALE GENOMIC DNA]</scope>
    <source>
        <strain evidence="2 3">MD130-1</strain>
    </source>
</reference>
<name>A0A4C2ELI6_9EURY</name>
<keyword evidence="1" id="KW-1133">Transmembrane helix</keyword>
<keyword evidence="1" id="KW-0472">Membrane</keyword>
<keyword evidence="3" id="KW-1185">Reference proteome</keyword>
<dbReference type="Proteomes" id="UP000304382">
    <property type="component" value="Unassembled WGS sequence"/>
</dbReference>
<proteinExistence type="predicted"/>
<feature type="transmembrane region" description="Helical" evidence="1">
    <location>
        <begin position="20"/>
        <end position="43"/>
    </location>
</feature>
<dbReference type="EMBL" id="BIXZ01000006">
    <property type="protein sequence ID" value="GCF15216.1"/>
    <property type="molecule type" value="Genomic_DNA"/>
</dbReference>
<protein>
    <submittedName>
        <fullName evidence="2">Uncharacterized protein</fullName>
    </submittedName>
</protein>
<dbReference type="OrthoDB" id="387027at2157"/>
<dbReference type="RefSeq" id="WP_137684737.1">
    <property type="nucleotide sequence ID" value="NZ_BIXZ01000006.1"/>
</dbReference>
<feature type="transmembrane region" description="Helical" evidence="1">
    <location>
        <begin position="76"/>
        <end position="98"/>
    </location>
</feature>
<accession>A0A4C2ELI6</accession>
<keyword evidence="1" id="KW-0812">Transmembrane</keyword>
<evidence type="ECO:0000313" key="3">
    <source>
        <dbReference type="Proteomes" id="UP000304382"/>
    </source>
</evidence>
<dbReference type="AlphaFoldDB" id="A0A4C2ELI6"/>